<dbReference type="PANTHER" id="PTHR11472">
    <property type="entry name" value="DNA REPAIR DEAD HELICASE RAD3/XP-D SUBFAMILY MEMBER"/>
    <property type="match status" value="1"/>
</dbReference>
<evidence type="ECO:0000256" key="4">
    <source>
        <dbReference type="ARBA" id="ARBA00022763"/>
    </source>
</evidence>
<keyword evidence="4" id="KW-0227">DNA damage</keyword>
<evidence type="ECO:0000256" key="9">
    <source>
        <dbReference type="ARBA" id="ARBA00023014"/>
    </source>
</evidence>
<evidence type="ECO:0000313" key="16">
    <source>
        <dbReference type="Proteomes" id="UP000215059"/>
    </source>
</evidence>
<dbReference type="SUPFAM" id="SSF52540">
    <property type="entry name" value="P-loop containing nucleoside triphosphate hydrolases"/>
    <property type="match status" value="2"/>
</dbReference>
<dbReference type="Gene3D" id="1.10.275.40">
    <property type="match status" value="1"/>
</dbReference>
<dbReference type="Gene3D" id="1.10.30.20">
    <property type="entry name" value="Bacterial XPD DNA helicase, FeS cluster domain"/>
    <property type="match status" value="1"/>
</dbReference>
<keyword evidence="11" id="KW-0234">DNA repair</keyword>
<evidence type="ECO:0000256" key="6">
    <source>
        <dbReference type="ARBA" id="ARBA00022806"/>
    </source>
</evidence>
<sequence length="763" mass="86978">MSEAVKISVRSLVEYVYRSGSITSGFMTSASLTEGTKAHQKIQKTYGENDEREVYLKCEVELEGMTFLIDGRADGLLYNDDGKVTVDEIKSTARDLADVEEDSHPVHWAQAKCYAYMYSLDHGLCDMNVQLTYVHVHTEEKKRFVREFSFKELEGFVFEVAEAFVPYARMLADHEKQRNESIRELPFPYEKYREGQRKLAGAVYKSIADSRTLFANAPTGTGKTISVTFPAVKAIGEGHLQRFFYLTAKTITRTAAEEAFRHMQSGGLHMHTVTITAKDKACLKEETICQSDYCEFADGHYDRINGAMLDILSNETVMTRDVIQEYSRKHRVCPFEFSIDLAYASDAVICDYNYVFDPKVSLKRLFEEQKKKAAILVDEAHNLVDRARSMFSAEIEKKVFLQLKREFKGRDAGVRYSASALNDHLLNARKKMEPERESVDAALPEELVDLLEEFCVQAERVLASGSEDSELLLEAYFAAMSFIRIADLYDERFVTFMEHDRSEVRVKLFCLDPSQLVSEAGRRYRSRVYFSATLSPLGYFREMLGGVPEDYVFKIPSPFPKENWDVYVQPLSTRYRDRERSYEPIARTLAEVLAGKPGNFLVFFPSYAYMNEVYEAFIARDDGIETVLQQPGMREDEREAFLAAFKADQQGTFLGFAVMGGIFSEGVDLKGDRLNGVAVVGVGLPQLGLERNIIKDYFNGSGRSGYDYSYVYPGMNKVLQAGGRLIRSEEDTGTILLIDDRYLTPKYRALLPEEWQDFTVLNR</sequence>
<dbReference type="InterPro" id="IPR042493">
    <property type="entry name" value="XPD_DNA_FeS"/>
</dbReference>
<dbReference type="InterPro" id="IPR027417">
    <property type="entry name" value="P-loop_NTPase"/>
</dbReference>
<dbReference type="GO" id="GO:0003678">
    <property type="term" value="F:DNA helicase activity"/>
    <property type="evidence" value="ECO:0007669"/>
    <property type="project" value="InterPro"/>
</dbReference>
<organism evidence="15 16">
    <name type="scientific">Fictibacillus aquaticus</name>
    <dbReference type="NCBI Taxonomy" id="2021314"/>
    <lineage>
        <taxon>Bacteria</taxon>
        <taxon>Bacillati</taxon>
        <taxon>Bacillota</taxon>
        <taxon>Bacilli</taxon>
        <taxon>Bacillales</taxon>
        <taxon>Fictibacillaceae</taxon>
        <taxon>Fictibacillus</taxon>
    </lineage>
</organism>
<dbReference type="EMBL" id="NOII01000003">
    <property type="protein sequence ID" value="OYD57273.1"/>
    <property type="molecule type" value="Genomic_DNA"/>
</dbReference>
<keyword evidence="9" id="KW-0411">Iron-sulfur</keyword>
<keyword evidence="5" id="KW-0378">Hydrolase</keyword>
<dbReference type="InterPro" id="IPR006554">
    <property type="entry name" value="Helicase-like_DEXD_c2"/>
</dbReference>
<dbReference type="SMART" id="SM00488">
    <property type="entry name" value="DEXDc2"/>
    <property type="match status" value="1"/>
</dbReference>
<comment type="similarity">
    <text evidence="13">Belongs to the helicase family. DinG subfamily.</text>
</comment>
<dbReference type="PROSITE" id="PS51193">
    <property type="entry name" value="HELICASE_ATP_BIND_2"/>
    <property type="match status" value="1"/>
</dbReference>
<evidence type="ECO:0000256" key="10">
    <source>
        <dbReference type="ARBA" id="ARBA00023125"/>
    </source>
</evidence>
<dbReference type="InterPro" id="IPR011604">
    <property type="entry name" value="PDDEXK-like_dom_sf"/>
</dbReference>
<dbReference type="PANTHER" id="PTHR11472:SF34">
    <property type="entry name" value="REGULATOR OF TELOMERE ELONGATION HELICASE 1"/>
    <property type="match status" value="1"/>
</dbReference>
<proteinExistence type="inferred from homology"/>
<dbReference type="OrthoDB" id="9765586at2"/>
<dbReference type="GO" id="GO:0005524">
    <property type="term" value="F:ATP binding"/>
    <property type="evidence" value="ECO:0007669"/>
    <property type="project" value="UniProtKB-KW"/>
</dbReference>
<dbReference type="Gene3D" id="3.40.50.300">
    <property type="entry name" value="P-loop containing nucleotide triphosphate hydrolases"/>
    <property type="match status" value="2"/>
</dbReference>
<dbReference type="InterPro" id="IPR014013">
    <property type="entry name" value="Helic_SF1/SF2_ATP-bd_DinG/Rad3"/>
</dbReference>
<dbReference type="AlphaFoldDB" id="A0A235F8A6"/>
<evidence type="ECO:0000256" key="5">
    <source>
        <dbReference type="ARBA" id="ARBA00022801"/>
    </source>
</evidence>
<dbReference type="SMART" id="SM00491">
    <property type="entry name" value="HELICc2"/>
    <property type="match status" value="1"/>
</dbReference>
<evidence type="ECO:0000256" key="11">
    <source>
        <dbReference type="ARBA" id="ARBA00023204"/>
    </source>
</evidence>
<dbReference type="InterPro" id="IPR006555">
    <property type="entry name" value="ATP-dep_Helicase_C"/>
</dbReference>
<dbReference type="InterPro" id="IPR045028">
    <property type="entry name" value="DinG/Rad3-like"/>
</dbReference>
<evidence type="ECO:0000313" key="15">
    <source>
        <dbReference type="EMBL" id="OYD57273.1"/>
    </source>
</evidence>
<evidence type="ECO:0000256" key="8">
    <source>
        <dbReference type="ARBA" id="ARBA00023004"/>
    </source>
</evidence>
<keyword evidence="16" id="KW-1185">Reference proteome</keyword>
<dbReference type="Pfam" id="PF06733">
    <property type="entry name" value="DEAD_2"/>
    <property type="match status" value="1"/>
</dbReference>
<dbReference type="GO" id="GO:0046872">
    <property type="term" value="F:metal ion binding"/>
    <property type="evidence" value="ECO:0007669"/>
    <property type="project" value="UniProtKB-KW"/>
</dbReference>
<name>A0A235F8A6_9BACL</name>
<dbReference type="Gene3D" id="3.90.320.10">
    <property type="match status" value="1"/>
</dbReference>
<evidence type="ECO:0000256" key="2">
    <source>
        <dbReference type="ARBA" id="ARBA00022723"/>
    </source>
</evidence>
<dbReference type="GO" id="GO:0051539">
    <property type="term" value="F:4 iron, 4 sulfur cluster binding"/>
    <property type="evidence" value="ECO:0007669"/>
    <property type="project" value="UniProtKB-KW"/>
</dbReference>
<reference evidence="15 16" key="1">
    <citation type="submission" date="2017-07" db="EMBL/GenBank/DDBJ databases">
        <title>Fictibacillus sp. nov. GDSW-R2A3 Genome sequencing and assembly.</title>
        <authorList>
            <person name="Mayilraj S."/>
        </authorList>
    </citation>
    <scope>NUCLEOTIDE SEQUENCE [LARGE SCALE GENOMIC DNA]</scope>
    <source>
        <strain evidence="15 16">GDSW-R2A3</strain>
    </source>
</reference>
<keyword evidence="2" id="KW-0479">Metal-binding</keyword>
<dbReference type="Pfam" id="PF13307">
    <property type="entry name" value="Helicase_C_2"/>
    <property type="match status" value="1"/>
</dbReference>
<keyword evidence="7" id="KW-0067">ATP-binding</keyword>
<dbReference type="GO" id="GO:0003677">
    <property type="term" value="F:DNA binding"/>
    <property type="evidence" value="ECO:0007669"/>
    <property type="project" value="UniProtKB-KW"/>
</dbReference>
<keyword evidence="1" id="KW-0004">4Fe-4S</keyword>
<keyword evidence="3" id="KW-0547">Nucleotide-binding</keyword>
<keyword evidence="12" id="KW-0413">Isomerase</keyword>
<evidence type="ECO:0000259" key="14">
    <source>
        <dbReference type="PROSITE" id="PS51193"/>
    </source>
</evidence>
<gene>
    <name evidence="15" type="ORF">CGZ90_11330</name>
</gene>
<evidence type="ECO:0000256" key="3">
    <source>
        <dbReference type="ARBA" id="ARBA00022741"/>
    </source>
</evidence>
<dbReference type="GO" id="GO:0006281">
    <property type="term" value="P:DNA repair"/>
    <property type="evidence" value="ECO:0007669"/>
    <property type="project" value="UniProtKB-KW"/>
</dbReference>
<dbReference type="GO" id="GO:0016818">
    <property type="term" value="F:hydrolase activity, acting on acid anhydrides, in phosphorus-containing anhydrides"/>
    <property type="evidence" value="ECO:0007669"/>
    <property type="project" value="InterPro"/>
</dbReference>
<keyword evidence="10" id="KW-0238">DNA-binding</keyword>
<keyword evidence="6 15" id="KW-0347">Helicase</keyword>
<feature type="domain" description="Helicase ATP-binding" evidence="14">
    <location>
        <begin position="182"/>
        <end position="439"/>
    </location>
</feature>
<protein>
    <submittedName>
        <fullName evidence="15">ATP-dependent helicase</fullName>
    </submittedName>
</protein>
<evidence type="ECO:0000256" key="1">
    <source>
        <dbReference type="ARBA" id="ARBA00022485"/>
    </source>
</evidence>
<evidence type="ECO:0000256" key="13">
    <source>
        <dbReference type="ARBA" id="ARBA00038058"/>
    </source>
</evidence>
<dbReference type="InterPro" id="IPR010614">
    <property type="entry name" value="RAD3-like_helicase_DEAD"/>
</dbReference>
<accession>A0A235F8A6</accession>
<evidence type="ECO:0000256" key="7">
    <source>
        <dbReference type="ARBA" id="ARBA00022840"/>
    </source>
</evidence>
<dbReference type="RefSeq" id="WP_094252621.1">
    <property type="nucleotide sequence ID" value="NZ_JBHLXL010000001.1"/>
</dbReference>
<comment type="caution">
    <text evidence="15">The sequence shown here is derived from an EMBL/GenBank/DDBJ whole genome shotgun (WGS) entry which is preliminary data.</text>
</comment>
<keyword evidence="8" id="KW-0408">Iron</keyword>
<evidence type="ECO:0000256" key="12">
    <source>
        <dbReference type="ARBA" id="ARBA00023235"/>
    </source>
</evidence>
<dbReference type="Proteomes" id="UP000215059">
    <property type="component" value="Unassembled WGS sequence"/>
</dbReference>